<feature type="compositionally biased region" description="Low complexity" evidence="1">
    <location>
        <begin position="205"/>
        <end position="219"/>
    </location>
</feature>
<keyword evidence="3" id="KW-1185">Reference proteome</keyword>
<dbReference type="Pfam" id="PF05037">
    <property type="entry name" value="DUF669"/>
    <property type="match status" value="1"/>
</dbReference>
<evidence type="ECO:0000313" key="3">
    <source>
        <dbReference type="Proteomes" id="UP001197378"/>
    </source>
</evidence>
<dbReference type="RefSeq" id="WP_215885671.1">
    <property type="nucleotide sequence ID" value="NZ_JAAXYO010000154.1"/>
</dbReference>
<gene>
    <name evidence="2" type="ORF">HFQ13_10480</name>
</gene>
<proteinExistence type="predicted"/>
<evidence type="ECO:0000313" key="2">
    <source>
        <dbReference type="EMBL" id="MBU2788616.1"/>
    </source>
</evidence>
<feature type="compositionally biased region" description="Gly residues" evidence="1">
    <location>
        <begin position="161"/>
        <end position="170"/>
    </location>
</feature>
<dbReference type="Proteomes" id="UP001197378">
    <property type="component" value="Unassembled WGS sequence"/>
</dbReference>
<sequence length="232" mass="24462">MVMVTMDIDKIPTDFGRIDPGIYDAEVVKVEDGVAVKSGGYASRVTFRIVNDGPMHGREVNEQYNMLADNAKAKEIGCEHFSQMLKASGVPKENILHQNIDTQWALGRKMSIVLGPQKNDPQYVEVKAYMEPGARNDKANWDKVRDKIEGKPAGHGPSTGNAGGSWGNDNGGASPAQAAATPPVMPQGGGFAQSQPVAPQGGGFAQSQPAASSQQPQPQNTWGSSGGFAGPS</sequence>
<dbReference type="EMBL" id="JAAXYO010000154">
    <property type="protein sequence ID" value="MBU2788616.1"/>
    <property type="molecule type" value="Genomic_DNA"/>
</dbReference>
<dbReference type="InterPro" id="IPR007731">
    <property type="entry name" value="DUF669"/>
</dbReference>
<name>A0AAE3CKB1_9PROT</name>
<organism evidence="2 3">
    <name type="scientific">Igneacidithiobacillus copahuensis</name>
    <dbReference type="NCBI Taxonomy" id="2724909"/>
    <lineage>
        <taxon>Bacteria</taxon>
        <taxon>Pseudomonadati</taxon>
        <taxon>Pseudomonadota</taxon>
        <taxon>Acidithiobacillia</taxon>
        <taxon>Acidithiobacillales</taxon>
        <taxon>Acidithiobacillaceae</taxon>
        <taxon>Igneacidithiobacillus</taxon>
    </lineage>
</organism>
<evidence type="ECO:0000256" key="1">
    <source>
        <dbReference type="SAM" id="MobiDB-lite"/>
    </source>
</evidence>
<reference evidence="2" key="1">
    <citation type="journal article" date="2021" name="ISME J.">
        <title>Genomic evolution of the class Acidithiobacillia: deep-branching Proteobacteria living in extreme acidic conditions.</title>
        <authorList>
            <person name="Moya-Beltran A."/>
            <person name="Beard S."/>
            <person name="Rojas-Villalobos C."/>
            <person name="Issotta F."/>
            <person name="Gallardo Y."/>
            <person name="Ulloa R."/>
            <person name="Giaveno A."/>
            <person name="Degli Esposti M."/>
            <person name="Johnson D.B."/>
            <person name="Quatrini R."/>
        </authorList>
    </citation>
    <scope>NUCLEOTIDE SEQUENCE</scope>
    <source>
        <strain evidence="2">VAN18-1</strain>
    </source>
</reference>
<accession>A0AAE3CKB1</accession>
<protein>
    <submittedName>
        <fullName evidence="2">DUF669 domain-containing protein</fullName>
    </submittedName>
</protein>
<feature type="region of interest" description="Disordered" evidence="1">
    <location>
        <begin position="147"/>
        <end position="232"/>
    </location>
</feature>
<dbReference type="AlphaFoldDB" id="A0AAE3CKB1"/>
<comment type="caution">
    <text evidence="2">The sequence shown here is derived from an EMBL/GenBank/DDBJ whole genome shotgun (WGS) entry which is preliminary data.</text>
</comment>